<dbReference type="InterPro" id="IPR042099">
    <property type="entry name" value="ANL_N_sf"/>
</dbReference>
<evidence type="ECO:0000256" key="6">
    <source>
        <dbReference type="ARBA" id="ARBA00022475"/>
    </source>
</evidence>
<dbReference type="AlphaFoldDB" id="A0A0L1J5B9"/>
<evidence type="ECO:0000256" key="2">
    <source>
        <dbReference type="ARBA" id="ARBA00004585"/>
    </source>
</evidence>
<keyword evidence="9" id="KW-0812">Transmembrane</keyword>
<feature type="domain" description="AMP-dependent synthetase/ligase" evidence="20">
    <location>
        <begin position="58"/>
        <end position="442"/>
    </location>
</feature>
<evidence type="ECO:0000313" key="22">
    <source>
        <dbReference type="EMBL" id="KNG87006.1"/>
    </source>
</evidence>
<evidence type="ECO:0000313" key="23">
    <source>
        <dbReference type="Proteomes" id="UP000037505"/>
    </source>
</evidence>
<keyword evidence="12" id="KW-1133">Transmembrane helix</keyword>
<dbReference type="FunFam" id="3.40.50.12780:FF:000019">
    <property type="entry name" value="Long-chain fatty acid transporter"/>
    <property type="match status" value="1"/>
</dbReference>
<evidence type="ECO:0000256" key="10">
    <source>
        <dbReference type="ARBA" id="ARBA00022741"/>
    </source>
</evidence>
<dbReference type="InterPro" id="IPR000873">
    <property type="entry name" value="AMP-dep_synth/lig_dom"/>
</dbReference>
<dbReference type="PROSITE" id="PS00455">
    <property type="entry name" value="AMP_BINDING"/>
    <property type="match status" value="1"/>
</dbReference>
<reference evidence="22 23" key="1">
    <citation type="submission" date="2014-06" db="EMBL/GenBank/DDBJ databases">
        <title>The Genome of the Aflatoxigenic Filamentous Fungus Aspergillus nomius.</title>
        <authorList>
            <person name="Moore M.G."/>
            <person name="Shannon B.M."/>
            <person name="Brian M.M."/>
        </authorList>
    </citation>
    <scope>NUCLEOTIDE SEQUENCE [LARGE SCALE GENOMIC DNA]</scope>
    <source>
        <strain evidence="22 23">NRRL 13137</strain>
    </source>
</reference>
<evidence type="ECO:0000256" key="8">
    <source>
        <dbReference type="ARBA" id="ARBA00022677"/>
    </source>
</evidence>
<comment type="subcellular location">
    <subcellularLocation>
        <location evidence="3">Cell membrane</location>
        <topology evidence="3">Multi-pass membrane protein</topology>
    </subcellularLocation>
    <subcellularLocation>
        <location evidence="1">Lipid droplet</location>
    </subcellularLocation>
    <subcellularLocation>
        <location evidence="2">Peroxisome membrane</location>
        <topology evidence="2">Multi-pass membrane protein</topology>
    </subcellularLocation>
</comment>
<evidence type="ECO:0000256" key="5">
    <source>
        <dbReference type="ARBA" id="ARBA00022448"/>
    </source>
</evidence>
<keyword evidence="15" id="KW-0576">Peroxisome</keyword>
<keyword evidence="10" id="KW-0547">Nucleotide-binding</keyword>
<proteinExistence type="inferred from homology"/>
<evidence type="ECO:0000259" key="20">
    <source>
        <dbReference type="Pfam" id="PF00501"/>
    </source>
</evidence>
<dbReference type="Gene3D" id="3.30.300.30">
    <property type="match status" value="1"/>
</dbReference>
<evidence type="ECO:0000256" key="11">
    <source>
        <dbReference type="ARBA" id="ARBA00022840"/>
    </source>
</evidence>
<dbReference type="Proteomes" id="UP000037505">
    <property type="component" value="Unassembled WGS sequence"/>
</dbReference>
<sequence>MDLGTIATSVAGTAVAAAYLDAKWHIAKDVQYMWRVKAAERAAAQEERKGRICPFYEFERNVQKYPDHLAIWSRTGVYTFQELYEHVCQYANYFYELGIQRGQLVAFYLTNSPEFIMAWFALLSIGSAPAAINYHLTGDALAHCLRISGVNVLLVDEDVECQGRIDASRSTIEGELGMKILSLDESLKLHIATFPNSTPHEHLRRNLPGDTPFVLLYTSGTTGMPKAYPFSQRRFYPDIRIHQFLNLQSQPGPKGDCWYNCMPLYHGTGGFMTMVALCSGTSVAIAKRFSATSFWKDIHDSNATWFVYVGEVVRYLLNQPASPYDRDHRLRGMYGNGLRLDVWERFRERFHVPDIVEFFGSSEGMFYRANMNRGPYTRGAVGLDGLLTRRRLNRTLVPIVVDHDSGDIVRDPKTGLAKTASYVEGGEIVVAAPNKTAWKGYWQNAGATDKKFARDILKKGDLFYRTGDALRRTPDGRWYFMDRLGDTFRWKSENVSTTEVAEALSQFPGVVEANVYGVLVPHHEGRAGCAALQMSEKIDVDMMELARFARSKLPRYAVPAFIRLVRTPSHIHNYKQNKVPLREEGVDPRRKGSLLEGGAHDRVFYLSPGSRAYVEFGQREWDDLVAERVRL</sequence>
<dbReference type="SUPFAM" id="SSF56801">
    <property type="entry name" value="Acetyl-CoA synthetase-like"/>
    <property type="match status" value="1"/>
</dbReference>
<dbReference type="InterPro" id="IPR045851">
    <property type="entry name" value="AMP-bd_C_sf"/>
</dbReference>
<evidence type="ECO:0000256" key="4">
    <source>
        <dbReference type="ARBA" id="ARBA00006432"/>
    </source>
</evidence>
<gene>
    <name evidence="22" type="ORF">ANOM_004676</name>
</gene>
<dbReference type="Gene3D" id="3.40.50.12780">
    <property type="entry name" value="N-terminal domain of ligase-like"/>
    <property type="match status" value="1"/>
</dbReference>
<evidence type="ECO:0000256" key="17">
    <source>
        <dbReference type="ARBA" id="ARBA00060276"/>
    </source>
</evidence>
<evidence type="ECO:0000256" key="12">
    <source>
        <dbReference type="ARBA" id="ARBA00022989"/>
    </source>
</evidence>
<evidence type="ECO:0000256" key="3">
    <source>
        <dbReference type="ARBA" id="ARBA00004651"/>
    </source>
</evidence>
<comment type="caution">
    <text evidence="22">The sequence shown here is derived from an EMBL/GenBank/DDBJ whole genome shotgun (WGS) entry which is preliminary data.</text>
</comment>
<dbReference type="InterPro" id="IPR020845">
    <property type="entry name" value="AMP-binding_CS"/>
</dbReference>
<evidence type="ECO:0000256" key="13">
    <source>
        <dbReference type="ARBA" id="ARBA00023055"/>
    </source>
</evidence>
<evidence type="ECO:0000256" key="19">
    <source>
        <dbReference type="ARBA" id="ARBA00078285"/>
    </source>
</evidence>
<accession>A0A0L1J5B9</accession>
<dbReference type="InterPro" id="IPR025110">
    <property type="entry name" value="AMP-bd_C"/>
</dbReference>
<name>A0A0L1J5B9_ASPN3</name>
<dbReference type="RefSeq" id="XP_015407929.1">
    <property type="nucleotide sequence ID" value="XM_015549933.1"/>
</dbReference>
<dbReference type="GO" id="GO:0009898">
    <property type="term" value="C:cytoplasmic side of plasma membrane"/>
    <property type="evidence" value="ECO:0007669"/>
    <property type="project" value="TreeGrafter"/>
</dbReference>
<protein>
    <recommendedName>
        <fullName evidence="18">Very long-chain fatty acid transport protein</fullName>
    </recommendedName>
    <alternativeName>
        <fullName evidence="19">Very-long-chain acyl-CoA synthetase</fullName>
    </alternativeName>
</protein>
<dbReference type="STRING" id="1509407.A0A0L1J5B9"/>
<dbReference type="Pfam" id="PF13193">
    <property type="entry name" value="AMP-binding_C"/>
    <property type="match status" value="1"/>
</dbReference>
<comment type="similarity">
    <text evidence="4">Belongs to the ATP-dependent AMP-binding enzyme family.</text>
</comment>
<comment type="catalytic activity">
    <reaction evidence="16">
        <text>a very long-chain fatty acid + ATP + CoA = a very long-chain fatty acyl-CoA + AMP + diphosphate</text>
        <dbReference type="Rhea" id="RHEA:54536"/>
        <dbReference type="ChEBI" id="CHEBI:30616"/>
        <dbReference type="ChEBI" id="CHEBI:33019"/>
        <dbReference type="ChEBI" id="CHEBI:57287"/>
        <dbReference type="ChEBI" id="CHEBI:58950"/>
        <dbReference type="ChEBI" id="CHEBI:138261"/>
        <dbReference type="ChEBI" id="CHEBI:456215"/>
    </reaction>
</comment>
<dbReference type="OrthoDB" id="196650at2759"/>
<feature type="domain" description="AMP-binding enzyme C-terminal" evidence="21">
    <location>
        <begin position="499"/>
        <end position="566"/>
    </location>
</feature>
<keyword evidence="14" id="KW-0472">Membrane</keyword>
<organism evidence="22 23">
    <name type="scientific">Aspergillus nomiae NRRL (strain ATCC 15546 / NRRL 13137 / CBS 260.88 / M93)</name>
    <dbReference type="NCBI Taxonomy" id="1509407"/>
    <lineage>
        <taxon>Eukaryota</taxon>
        <taxon>Fungi</taxon>
        <taxon>Dikarya</taxon>
        <taxon>Ascomycota</taxon>
        <taxon>Pezizomycotina</taxon>
        <taxon>Eurotiomycetes</taxon>
        <taxon>Eurotiomycetidae</taxon>
        <taxon>Eurotiales</taxon>
        <taxon>Aspergillaceae</taxon>
        <taxon>Aspergillus</taxon>
        <taxon>Aspergillus subgen. Circumdati</taxon>
    </lineage>
</organism>
<evidence type="ECO:0000256" key="7">
    <source>
        <dbReference type="ARBA" id="ARBA00022598"/>
    </source>
</evidence>
<keyword evidence="7" id="KW-0436">Ligase</keyword>
<dbReference type="PANTHER" id="PTHR43107:SF6">
    <property type="entry name" value="ACYL-COA SYNTHETASE FAMILY PROTEIN (CEFD1), PUTATIVE (AFU_ORTHOLOGUE AFUA_6G03630)-RELATED"/>
    <property type="match status" value="1"/>
</dbReference>
<evidence type="ECO:0000256" key="15">
    <source>
        <dbReference type="ARBA" id="ARBA00023140"/>
    </source>
</evidence>
<evidence type="ECO:0000256" key="1">
    <source>
        <dbReference type="ARBA" id="ARBA00004502"/>
    </source>
</evidence>
<evidence type="ECO:0000259" key="21">
    <source>
        <dbReference type="Pfam" id="PF13193"/>
    </source>
</evidence>
<keyword evidence="13" id="KW-0445">Lipid transport</keyword>
<comment type="function">
    <text evidence="17">Acyl-CoA synthetase required for both the import of long chain fatty acids (LCFAs) (C14-C18) and the activation very long chain fatty acids (VLCFAs) (C20-C26) by esterification of the fatty acids into metabolically active CoA-thioesters for subsequent degradation or incorporation into phospholipids. The transport and fatty acyl-CoA synthetase activities are genetically separable and are thus independent activities. Esterifies VLCFAs in the peroxisome matrix. The VLCFAs are actively transported into peroxisomes by a PXA1-PXA2 heterodimeric transporter in the peroxisomal membrane.</text>
</comment>
<dbReference type="GO" id="GO:0005811">
    <property type="term" value="C:lipid droplet"/>
    <property type="evidence" value="ECO:0007669"/>
    <property type="project" value="UniProtKB-SubCell"/>
</dbReference>
<dbReference type="GO" id="GO:0044539">
    <property type="term" value="P:long-chain fatty acid import into cell"/>
    <property type="evidence" value="ECO:0007669"/>
    <property type="project" value="TreeGrafter"/>
</dbReference>
<keyword evidence="5" id="KW-0813">Transport</keyword>
<keyword evidence="6" id="KW-1003">Cell membrane</keyword>
<evidence type="ECO:0000256" key="18">
    <source>
        <dbReference type="ARBA" id="ARBA00068795"/>
    </source>
</evidence>
<dbReference type="GO" id="GO:0005524">
    <property type="term" value="F:ATP binding"/>
    <property type="evidence" value="ECO:0007669"/>
    <property type="project" value="UniProtKB-KW"/>
</dbReference>
<dbReference type="GeneID" id="26806480"/>
<evidence type="ECO:0000256" key="14">
    <source>
        <dbReference type="ARBA" id="ARBA00023136"/>
    </source>
</evidence>
<dbReference type="EMBL" id="JNOM01000095">
    <property type="protein sequence ID" value="KNG87006.1"/>
    <property type="molecule type" value="Genomic_DNA"/>
</dbReference>
<keyword evidence="8" id="KW-0551">Lipid droplet</keyword>
<dbReference type="PANTHER" id="PTHR43107">
    <property type="entry name" value="LONG-CHAIN FATTY ACID TRANSPORT PROTEIN"/>
    <property type="match status" value="1"/>
</dbReference>
<evidence type="ECO:0000256" key="16">
    <source>
        <dbReference type="ARBA" id="ARBA00051585"/>
    </source>
</evidence>
<keyword evidence="11" id="KW-0067">ATP-binding</keyword>
<keyword evidence="23" id="KW-1185">Reference proteome</keyword>
<evidence type="ECO:0000256" key="9">
    <source>
        <dbReference type="ARBA" id="ARBA00022692"/>
    </source>
</evidence>
<dbReference type="FunFam" id="3.30.300.30:FF:000002">
    <property type="entry name" value="Long-chain fatty acid transport protein 1"/>
    <property type="match status" value="1"/>
</dbReference>
<dbReference type="Pfam" id="PF00501">
    <property type="entry name" value="AMP-binding"/>
    <property type="match status" value="1"/>
</dbReference>
<dbReference type="GO" id="GO:0004467">
    <property type="term" value="F:long-chain fatty acid-CoA ligase activity"/>
    <property type="evidence" value="ECO:0007669"/>
    <property type="project" value="TreeGrafter"/>
</dbReference>
<dbReference type="GO" id="GO:0005778">
    <property type="term" value="C:peroxisomal membrane"/>
    <property type="evidence" value="ECO:0007669"/>
    <property type="project" value="UniProtKB-SubCell"/>
</dbReference>
<dbReference type="GO" id="GO:0005324">
    <property type="term" value="F:long-chain fatty acid transmembrane transporter activity"/>
    <property type="evidence" value="ECO:0007669"/>
    <property type="project" value="TreeGrafter"/>
</dbReference>